<dbReference type="Gene3D" id="3.40.50.10400">
    <property type="entry name" value="Hypothetical protein PA1492"/>
    <property type="match status" value="1"/>
</dbReference>
<evidence type="ECO:0000259" key="1">
    <source>
        <dbReference type="Pfam" id="PF24963"/>
    </source>
</evidence>
<gene>
    <name evidence="2" type="ORF">Bccel_4343</name>
</gene>
<name>A0A0L6JTM0_9FIRM</name>
<evidence type="ECO:0000313" key="3">
    <source>
        <dbReference type="Proteomes" id="UP000036923"/>
    </source>
</evidence>
<feature type="domain" description="DUF7768" evidence="1">
    <location>
        <begin position="2"/>
        <end position="99"/>
    </location>
</feature>
<protein>
    <recommendedName>
        <fullName evidence="1">DUF7768 domain-containing protein</fullName>
    </recommendedName>
</protein>
<dbReference type="RefSeq" id="WP_010244684.1">
    <property type="nucleotide sequence ID" value="NZ_JQKC01000005.1"/>
</dbReference>
<dbReference type="Proteomes" id="UP000036923">
    <property type="component" value="Unassembled WGS sequence"/>
</dbReference>
<proteinExistence type="predicted"/>
<dbReference type="InterPro" id="IPR056670">
    <property type="entry name" value="DUF7768"/>
</dbReference>
<dbReference type="eggNOG" id="ENOG5031NJV">
    <property type="taxonomic scope" value="Bacteria"/>
</dbReference>
<evidence type="ECO:0000313" key="2">
    <source>
        <dbReference type="EMBL" id="KNY29069.1"/>
    </source>
</evidence>
<sequence>MKLIYICSPYRGDTESNAAKARGYCRFACREGVVPIAPHLIYPQFLDDDIPEERETAMHLGTELLKRCDELWVFGDRISEGMKAELEAAEKSGIKIRYFKERGGEIHEDMA</sequence>
<dbReference type="AlphaFoldDB" id="A0A0L6JTM0"/>
<comment type="caution">
    <text evidence="2">The sequence shown here is derived from an EMBL/GenBank/DDBJ whole genome shotgun (WGS) entry which is preliminary data.</text>
</comment>
<dbReference type="EMBL" id="LGTC01000001">
    <property type="protein sequence ID" value="KNY29069.1"/>
    <property type="molecule type" value="Genomic_DNA"/>
</dbReference>
<keyword evidence="3" id="KW-1185">Reference proteome</keyword>
<organism evidence="2 3">
    <name type="scientific">Pseudobacteroides cellulosolvens ATCC 35603 = DSM 2933</name>
    <dbReference type="NCBI Taxonomy" id="398512"/>
    <lineage>
        <taxon>Bacteria</taxon>
        <taxon>Bacillati</taxon>
        <taxon>Bacillota</taxon>
        <taxon>Clostridia</taxon>
        <taxon>Eubacteriales</taxon>
        <taxon>Oscillospiraceae</taxon>
        <taxon>Pseudobacteroides</taxon>
    </lineage>
</organism>
<reference evidence="3" key="1">
    <citation type="submission" date="2015-07" db="EMBL/GenBank/DDBJ databases">
        <title>Near-Complete Genome Sequence of the Cellulolytic Bacterium Bacteroides (Pseudobacteroides) cellulosolvens ATCC 35603.</title>
        <authorList>
            <person name="Dassa B."/>
            <person name="Utturkar S.M."/>
            <person name="Klingeman D.M."/>
            <person name="Hurt R.A."/>
            <person name="Keller M."/>
            <person name="Xu J."/>
            <person name="Reddy Y.H.K."/>
            <person name="Borovok I."/>
            <person name="Grinberg I.R."/>
            <person name="Lamed R."/>
            <person name="Zhivin O."/>
            <person name="Bayer E.A."/>
            <person name="Brown S.D."/>
        </authorList>
    </citation>
    <scope>NUCLEOTIDE SEQUENCE [LARGE SCALE GENOMIC DNA]</scope>
    <source>
        <strain evidence="3">DSM 2933</strain>
    </source>
</reference>
<dbReference type="OrthoDB" id="9807423at2"/>
<dbReference type="STRING" id="398512.Bccel_4343"/>
<accession>A0A0L6JTM0</accession>
<dbReference type="SUPFAM" id="SSF52309">
    <property type="entry name" value="N-(deoxy)ribosyltransferase-like"/>
    <property type="match status" value="1"/>
</dbReference>
<dbReference type="PATRIC" id="fig|398512.5.peg.4550"/>
<dbReference type="Pfam" id="PF24963">
    <property type="entry name" value="DUF7768"/>
    <property type="match status" value="1"/>
</dbReference>